<protein>
    <recommendedName>
        <fullName evidence="4">DUF5324 family protein</fullName>
    </recommendedName>
</protein>
<evidence type="ECO:0008006" key="4">
    <source>
        <dbReference type="Google" id="ProtNLM"/>
    </source>
</evidence>
<feature type="region of interest" description="Disordered" evidence="1">
    <location>
        <begin position="148"/>
        <end position="181"/>
    </location>
</feature>
<name>A0ABS0GVH3_9ACTN</name>
<keyword evidence="3" id="KW-1185">Reference proteome</keyword>
<organism evidence="2 3">
    <name type="scientific">Plantactinospora alkalitolerans</name>
    <dbReference type="NCBI Taxonomy" id="2789879"/>
    <lineage>
        <taxon>Bacteria</taxon>
        <taxon>Bacillati</taxon>
        <taxon>Actinomycetota</taxon>
        <taxon>Actinomycetes</taxon>
        <taxon>Micromonosporales</taxon>
        <taxon>Micromonosporaceae</taxon>
        <taxon>Plantactinospora</taxon>
    </lineage>
</organism>
<dbReference type="Proteomes" id="UP000638560">
    <property type="component" value="Unassembled WGS sequence"/>
</dbReference>
<sequence>MSGDMAAVVAQLLAVRDNLANAVVTALRAKAEADEAHLRYEEASKGTNHREIRAAVAEARTASDKSAKIVRLLNDSQKYLVKYINLIAPGSAVEVPDMMPSGERLVKEAADQESRAARYHTKATQAAANHEEGAKKIEATAREAISIVKDRVRPGDAQASTGTPSHPPPSPPQAAKSGHPIADAVLAVAGIALAARVAVQSTRKRRERKRSDDDQATDS</sequence>
<evidence type="ECO:0000313" key="2">
    <source>
        <dbReference type="EMBL" id="MBF9130204.1"/>
    </source>
</evidence>
<comment type="caution">
    <text evidence="2">The sequence shown here is derived from an EMBL/GenBank/DDBJ whole genome shotgun (WGS) entry which is preliminary data.</text>
</comment>
<reference evidence="2 3" key="1">
    <citation type="submission" date="2020-11" db="EMBL/GenBank/DDBJ databases">
        <title>A novel isolate from a Black sea contaminated sediment with potential to produce alkanes: Plantactinospora alkalitolerans sp. nov.</title>
        <authorList>
            <person name="Carro L."/>
            <person name="Veyisoglu A."/>
            <person name="Guven K."/>
            <person name="Schumann P."/>
            <person name="Klenk H.-P."/>
            <person name="Sahin N."/>
        </authorList>
    </citation>
    <scope>NUCLEOTIDE SEQUENCE [LARGE SCALE GENOMIC DNA]</scope>
    <source>
        <strain evidence="2 3">S1510</strain>
    </source>
</reference>
<evidence type="ECO:0000256" key="1">
    <source>
        <dbReference type="SAM" id="MobiDB-lite"/>
    </source>
</evidence>
<gene>
    <name evidence="2" type="ORF">I0C86_14745</name>
</gene>
<accession>A0ABS0GVH3</accession>
<feature type="region of interest" description="Disordered" evidence="1">
    <location>
        <begin position="198"/>
        <end position="219"/>
    </location>
</feature>
<evidence type="ECO:0000313" key="3">
    <source>
        <dbReference type="Proteomes" id="UP000638560"/>
    </source>
</evidence>
<dbReference type="RefSeq" id="WP_196201783.1">
    <property type="nucleotide sequence ID" value="NZ_JADPUN010000147.1"/>
</dbReference>
<dbReference type="EMBL" id="JADPUN010000147">
    <property type="protein sequence ID" value="MBF9130204.1"/>
    <property type="molecule type" value="Genomic_DNA"/>
</dbReference>
<proteinExistence type="predicted"/>